<dbReference type="Gene3D" id="3.40.710.10">
    <property type="entry name" value="DD-peptidase/beta-lactamase superfamily"/>
    <property type="match status" value="1"/>
</dbReference>
<name>A0A6L8US98_9BACL</name>
<dbReference type="Pfam" id="PF00144">
    <property type="entry name" value="Beta-lactamase"/>
    <property type="match status" value="1"/>
</dbReference>
<evidence type="ECO:0000256" key="1">
    <source>
        <dbReference type="ARBA" id="ARBA00004370"/>
    </source>
</evidence>
<comment type="subcellular location">
    <subcellularLocation>
        <location evidence="1">Membrane</location>
    </subcellularLocation>
</comment>
<sequence length="108" mass="12136">MAAAFRRLGACRHLFGHQLDKLLSTLQSRDEFSGSALLSKGDAIIINQGYGYANREHQVINTTETKFRIGSITKEFIAMAILMLQEQGVLSVHENLKRFTPSPPLKYK</sequence>
<comment type="caution">
    <text evidence="4">The sequence shown here is derived from an EMBL/GenBank/DDBJ whole genome shotgun (WGS) entry which is preliminary data.</text>
</comment>
<dbReference type="SUPFAM" id="SSF56601">
    <property type="entry name" value="beta-lactamase/transpeptidase-like"/>
    <property type="match status" value="1"/>
</dbReference>
<keyword evidence="2" id="KW-0472">Membrane</keyword>
<dbReference type="GO" id="GO:0016020">
    <property type="term" value="C:membrane"/>
    <property type="evidence" value="ECO:0007669"/>
    <property type="project" value="UniProtKB-SubCell"/>
</dbReference>
<dbReference type="PANTHER" id="PTHR46825:SF11">
    <property type="entry name" value="PENICILLIN-BINDING PROTEIN 4"/>
    <property type="match status" value="1"/>
</dbReference>
<evidence type="ECO:0000259" key="3">
    <source>
        <dbReference type="Pfam" id="PF00144"/>
    </source>
</evidence>
<keyword evidence="4" id="KW-0378">Hydrolase</keyword>
<dbReference type="InterPro" id="IPR050491">
    <property type="entry name" value="AmpC-like"/>
</dbReference>
<protein>
    <submittedName>
        <fullName evidence="4">Serine hydrolase</fullName>
    </submittedName>
</protein>
<evidence type="ECO:0000313" key="4">
    <source>
        <dbReference type="EMBL" id="MZQ80923.1"/>
    </source>
</evidence>
<accession>A0A6L8US98</accession>
<evidence type="ECO:0000313" key="5">
    <source>
        <dbReference type="Proteomes" id="UP000481087"/>
    </source>
</evidence>
<evidence type="ECO:0000256" key="2">
    <source>
        <dbReference type="ARBA" id="ARBA00023136"/>
    </source>
</evidence>
<reference evidence="4 5" key="1">
    <citation type="submission" date="2019-12" db="EMBL/GenBank/DDBJ databases">
        <title>Paenibacillus sp. nov. sp. isolated from soil.</title>
        <authorList>
            <person name="Kim J."/>
            <person name="Jeong S.E."/>
            <person name="Jung H.S."/>
            <person name="Jeon C.O."/>
        </authorList>
    </citation>
    <scope>NUCLEOTIDE SEQUENCE [LARGE SCALE GENOMIC DNA]</scope>
    <source>
        <strain evidence="4 5">5J-6</strain>
    </source>
</reference>
<dbReference type="PANTHER" id="PTHR46825">
    <property type="entry name" value="D-ALANYL-D-ALANINE-CARBOXYPEPTIDASE/ENDOPEPTIDASE AMPH"/>
    <property type="match status" value="1"/>
</dbReference>
<proteinExistence type="predicted"/>
<keyword evidence="5" id="KW-1185">Reference proteome</keyword>
<feature type="domain" description="Beta-lactamase-related" evidence="3">
    <location>
        <begin position="29"/>
        <end position="101"/>
    </location>
</feature>
<gene>
    <name evidence="4" type="ORF">GQF01_02055</name>
</gene>
<dbReference type="EMBL" id="WTUZ01000005">
    <property type="protein sequence ID" value="MZQ80923.1"/>
    <property type="molecule type" value="Genomic_DNA"/>
</dbReference>
<dbReference type="InterPro" id="IPR001466">
    <property type="entry name" value="Beta-lactam-related"/>
</dbReference>
<dbReference type="RefSeq" id="WP_161405232.1">
    <property type="nucleotide sequence ID" value="NZ_WTUZ01000005.1"/>
</dbReference>
<dbReference type="Proteomes" id="UP000481087">
    <property type="component" value="Unassembled WGS sequence"/>
</dbReference>
<dbReference type="InterPro" id="IPR012338">
    <property type="entry name" value="Beta-lactam/transpept-like"/>
</dbReference>
<organism evidence="4 5">
    <name type="scientific">Paenibacillus silvestris</name>
    <dbReference type="NCBI Taxonomy" id="2606219"/>
    <lineage>
        <taxon>Bacteria</taxon>
        <taxon>Bacillati</taxon>
        <taxon>Bacillota</taxon>
        <taxon>Bacilli</taxon>
        <taxon>Bacillales</taxon>
        <taxon>Paenibacillaceae</taxon>
        <taxon>Paenibacillus</taxon>
    </lineage>
</organism>
<dbReference type="GO" id="GO:0016787">
    <property type="term" value="F:hydrolase activity"/>
    <property type="evidence" value="ECO:0007669"/>
    <property type="project" value="UniProtKB-KW"/>
</dbReference>
<dbReference type="AlphaFoldDB" id="A0A6L8US98"/>